<organism evidence="1 2">
    <name type="scientific">Cyclobacterium qasimii M12-11B</name>
    <dbReference type="NCBI Taxonomy" id="641524"/>
    <lineage>
        <taxon>Bacteria</taxon>
        <taxon>Pseudomonadati</taxon>
        <taxon>Bacteroidota</taxon>
        <taxon>Cytophagia</taxon>
        <taxon>Cytophagales</taxon>
        <taxon>Cyclobacteriaceae</taxon>
        <taxon>Cyclobacterium</taxon>
    </lineage>
</organism>
<comment type="caution">
    <text evidence="1">The sequence shown here is derived from an EMBL/GenBank/DDBJ whole genome shotgun (WGS) entry which is preliminary data.</text>
</comment>
<gene>
    <name evidence="1" type="ORF">ADICYQ_3237</name>
</gene>
<evidence type="ECO:0000313" key="2">
    <source>
        <dbReference type="Proteomes" id="UP000014974"/>
    </source>
</evidence>
<protein>
    <submittedName>
        <fullName evidence="1">Uncharacterized protein</fullName>
    </submittedName>
</protein>
<dbReference type="EMBL" id="ATNM01000114">
    <property type="protein sequence ID" value="EPR67811.1"/>
    <property type="molecule type" value="Genomic_DNA"/>
</dbReference>
<reference evidence="1 2" key="1">
    <citation type="journal article" date="2013" name="Genome Announc.">
        <title>Draft Genome Sequence of Cyclobacterium qasimii Strain M12-11BT, Isolated from Arctic Marine Sediment.</title>
        <authorList>
            <person name="Shivaji S."/>
            <person name="Ara S."/>
            <person name="Singh A."/>
            <person name="Kumar Pinnaka A."/>
        </authorList>
    </citation>
    <scope>NUCLEOTIDE SEQUENCE [LARGE SCALE GENOMIC DNA]</scope>
    <source>
        <strain evidence="1 2">M12-11B</strain>
    </source>
</reference>
<proteinExistence type="predicted"/>
<dbReference type="AlphaFoldDB" id="S7VCW1"/>
<dbReference type="Proteomes" id="UP000014974">
    <property type="component" value="Unassembled WGS sequence"/>
</dbReference>
<evidence type="ECO:0000313" key="1">
    <source>
        <dbReference type="EMBL" id="EPR67811.1"/>
    </source>
</evidence>
<sequence length="53" mass="6278">MPENIEFSGTFFLFIVILFSFSKKQLNHVAEGYFKRVKPTYQSLARRSQYLVT</sequence>
<name>S7VCW1_9BACT</name>
<accession>S7VCW1</accession>